<evidence type="ECO:0000313" key="2">
    <source>
        <dbReference type="Proteomes" id="UP001220324"/>
    </source>
</evidence>
<sequence>MSKACSKDVGARWAPPRMLHRRGIIWKGISTSTMAQAGREGILLCSIWRGMLQTVMVYPGLHEGRGLWGGESGI</sequence>
<evidence type="ECO:0000313" key="1">
    <source>
        <dbReference type="EMBL" id="KAJ5522978.1"/>
    </source>
</evidence>
<name>A0AAD6CHC5_9EURO</name>
<protein>
    <submittedName>
        <fullName evidence="1">Uncharacterized protein</fullName>
    </submittedName>
</protein>
<organism evidence="1 2">
    <name type="scientific">Penicillium frequentans</name>
    <dbReference type="NCBI Taxonomy" id="3151616"/>
    <lineage>
        <taxon>Eukaryota</taxon>
        <taxon>Fungi</taxon>
        <taxon>Dikarya</taxon>
        <taxon>Ascomycota</taxon>
        <taxon>Pezizomycotina</taxon>
        <taxon>Eurotiomycetes</taxon>
        <taxon>Eurotiomycetidae</taxon>
        <taxon>Eurotiales</taxon>
        <taxon>Aspergillaceae</taxon>
        <taxon>Penicillium</taxon>
    </lineage>
</organism>
<gene>
    <name evidence="1" type="ORF">N7494_013164</name>
</gene>
<comment type="caution">
    <text evidence="1">The sequence shown here is derived from an EMBL/GenBank/DDBJ whole genome shotgun (WGS) entry which is preliminary data.</text>
</comment>
<proteinExistence type="predicted"/>
<keyword evidence="2" id="KW-1185">Reference proteome</keyword>
<accession>A0AAD6CHC5</accession>
<dbReference type="Proteomes" id="UP001220324">
    <property type="component" value="Unassembled WGS sequence"/>
</dbReference>
<dbReference type="EMBL" id="JAQIZZ010000010">
    <property type="protein sequence ID" value="KAJ5522978.1"/>
    <property type="molecule type" value="Genomic_DNA"/>
</dbReference>
<reference evidence="1 2" key="1">
    <citation type="journal article" date="2023" name="IMA Fungus">
        <title>Comparative genomic study of the Penicillium genus elucidates a diverse pangenome and 15 lateral gene transfer events.</title>
        <authorList>
            <person name="Petersen C."/>
            <person name="Sorensen T."/>
            <person name="Nielsen M.R."/>
            <person name="Sondergaard T.E."/>
            <person name="Sorensen J.L."/>
            <person name="Fitzpatrick D.A."/>
            <person name="Frisvad J.C."/>
            <person name="Nielsen K.L."/>
        </authorList>
    </citation>
    <scope>NUCLEOTIDE SEQUENCE [LARGE SCALE GENOMIC DNA]</scope>
    <source>
        <strain evidence="1 2">IBT 35679</strain>
    </source>
</reference>
<dbReference type="AlphaFoldDB" id="A0AAD6CHC5"/>